<organism evidence="1 2">
    <name type="scientific">Strawberry lethal yellows phytoplasma (CPA) str. NZSb11</name>
    <dbReference type="NCBI Taxonomy" id="980422"/>
    <lineage>
        <taxon>Bacteria</taxon>
        <taxon>Bacillati</taxon>
        <taxon>Mycoplasmatota</taxon>
        <taxon>Mollicutes</taxon>
        <taxon>Acholeplasmatales</taxon>
        <taxon>Acholeplasmataceae</taxon>
        <taxon>Candidatus Phytoplasma</taxon>
        <taxon>16SrXII (Stolbur group)</taxon>
    </lineage>
</organism>
<reference evidence="1 2" key="1">
    <citation type="journal article" date="2013" name="BMC Genomics">
        <title>Comparison of the complete genome sequence of two closely related isolates of 'Candidatus Phytoplasma australiense' reveals genome plasticity.</title>
        <authorList>
            <person name="Andersen M.T."/>
            <person name="Liefting L.W."/>
            <person name="Havukkala I."/>
            <person name="Beever R.E."/>
        </authorList>
    </citation>
    <scope>NUCLEOTIDE SEQUENCE [LARGE SCALE GENOMIC DNA]</scope>
    <source>
        <strain evidence="1 2">NZSb11</strain>
    </source>
</reference>
<name>R4RMV3_PHYAS</name>
<dbReference type="KEGG" id="nzs:SLY_0756"/>
<accession>R4RMV3</accession>
<evidence type="ECO:0000313" key="2">
    <source>
        <dbReference type="Proteomes" id="UP000013941"/>
    </source>
</evidence>
<dbReference type="HOGENOM" id="CLU_3376345_0_0_14"/>
<keyword evidence="2" id="KW-1185">Reference proteome</keyword>
<dbReference type="Proteomes" id="UP000013941">
    <property type="component" value="Chromosome"/>
</dbReference>
<evidence type="ECO:0000313" key="1">
    <source>
        <dbReference type="EMBL" id="AGL90670.1"/>
    </source>
</evidence>
<gene>
    <name evidence="1" type="ORF">SLY_0756</name>
</gene>
<dbReference type="EMBL" id="CP002548">
    <property type="protein sequence ID" value="AGL90670.1"/>
    <property type="molecule type" value="Genomic_DNA"/>
</dbReference>
<sequence>MMEDVFQTLSFNLLFDLKISIIHEYIPFKIGVIE</sequence>
<proteinExistence type="predicted"/>
<dbReference type="PATRIC" id="fig|980422.3.peg.692"/>
<dbReference type="AlphaFoldDB" id="R4RMV3"/>
<protein>
    <submittedName>
        <fullName evidence="1">Uncharacterized protein</fullName>
    </submittedName>
</protein>